<dbReference type="GO" id="GO:0020037">
    <property type="term" value="F:heme binding"/>
    <property type="evidence" value="ECO:0007669"/>
    <property type="project" value="InterPro"/>
</dbReference>
<dbReference type="Gene3D" id="1.10.630.10">
    <property type="entry name" value="Cytochrome P450"/>
    <property type="match status" value="2"/>
</dbReference>
<dbReference type="GO" id="GO:0005506">
    <property type="term" value="F:iron ion binding"/>
    <property type="evidence" value="ECO:0007669"/>
    <property type="project" value="InterPro"/>
</dbReference>
<keyword evidence="6 8" id="KW-0503">Monooxygenase</keyword>
<evidence type="ECO:0000256" key="3">
    <source>
        <dbReference type="ARBA" id="ARBA00022617"/>
    </source>
</evidence>
<dbReference type="OMA" id="WFEMLAF"/>
<accession>C5FHU0</accession>
<keyword evidence="9" id="KW-1185">Reference proteome</keyword>
<reference evidence="9" key="1">
    <citation type="journal article" date="2012" name="MBio">
        <title>Comparative genome analysis of Trichophyton rubrum and related dermatophytes reveals candidate genes involved in infection.</title>
        <authorList>
            <person name="Martinez D.A."/>
            <person name="Oliver B.G."/>
            <person name="Graeser Y."/>
            <person name="Goldberg J.M."/>
            <person name="Li W."/>
            <person name="Martinez-Rossi N.M."/>
            <person name="Monod M."/>
            <person name="Shelest E."/>
            <person name="Barton R.C."/>
            <person name="Birch E."/>
            <person name="Brakhage A.A."/>
            <person name="Chen Z."/>
            <person name="Gurr S.J."/>
            <person name="Heiman D."/>
            <person name="Heitman J."/>
            <person name="Kosti I."/>
            <person name="Rossi A."/>
            <person name="Saif S."/>
            <person name="Samalova M."/>
            <person name="Saunders C.W."/>
            <person name="Shea T."/>
            <person name="Summerbell R.C."/>
            <person name="Xu J."/>
            <person name="Young S."/>
            <person name="Zeng Q."/>
            <person name="Birren B.W."/>
            <person name="Cuomo C.A."/>
            <person name="White T.C."/>
        </authorList>
    </citation>
    <scope>NUCLEOTIDE SEQUENCE [LARGE SCALE GENOMIC DNA]</scope>
    <source>
        <strain evidence="9">ATCC MYA-4605 / CBS 113480</strain>
    </source>
</reference>
<dbReference type="EMBL" id="DS995702">
    <property type="protein sequence ID" value="EEQ28920.1"/>
    <property type="molecule type" value="Genomic_DNA"/>
</dbReference>
<dbReference type="eggNOG" id="KOG0156">
    <property type="taxonomic scope" value="Eukaryota"/>
</dbReference>
<proteinExistence type="inferred from homology"/>
<organism evidence="8 9">
    <name type="scientific">Arthroderma otae (strain ATCC MYA-4605 / CBS 113480)</name>
    <name type="common">Microsporum canis</name>
    <dbReference type="NCBI Taxonomy" id="554155"/>
    <lineage>
        <taxon>Eukaryota</taxon>
        <taxon>Fungi</taxon>
        <taxon>Dikarya</taxon>
        <taxon>Ascomycota</taxon>
        <taxon>Pezizomycotina</taxon>
        <taxon>Eurotiomycetes</taxon>
        <taxon>Eurotiomycetidae</taxon>
        <taxon>Onygenales</taxon>
        <taxon>Arthrodermataceae</taxon>
        <taxon>Microsporum</taxon>
    </lineage>
</organism>
<dbReference type="VEuPathDB" id="FungiDB:MCYG_01739"/>
<protein>
    <submittedName>
        <fullName evidence="8">Benzoate 4-monooxygenase cytochrome P450</fullName>
    </submittedName>
</protein>
<evidence type="ECO:0000256" key="1">
    <source>
        <dbReference type="ARBA" id="ARBA00001971"/>
    </source>
</evidence>
<dbReference type="PANTHER" id="PTHR24305:SF210">
    <property type="entry name" value="CYTOCHROME P450 MONOOXYGENASE ASQL-RELATED"/>
    <property type="match status" value="1"/>
</dbReference>
<dbReference type="STRING" id="554155.C5FHU0"/>
<dbReference type="GeneID" id="9227784"/>
<dbReference type="HOGENOM" id="CLU_001570_14_11_1"/>
<keyword evidence="7" id="KW-0472">Membrane</keyword>
<comment type="cofactor">
    <cofactor evidence="1">
        <name>heme</name>
        <dbReference type="ChEBI" id="CHEBI:30413"/>
    </cofactor>
</comment>
<keyword evidence="7" id="KW-1133">Transmembrane helix</keyword>
<dbReference type="OrthoDB" id="1470350at2759"/>
<keyword evidence="3" id="KW-0349">Heme</keyword>
<dbReference type="CDD" id="cd11058">
    <property type="entry name" value="CYP60B-like"/>
    <property type="match status" value="1"/>
</dbReference>
<name>C5FHU0_ARTOC</name>
<dbReference type="PRINTS" id="PR00463">
    <property type="entry name" value="EP450I"/>
</dbReference>
<comment type="similarity">
    <text evidence="2">Belongs to the cytochrome P450 family.</text>
</comment>
<dbReference type="Pfam" id="PF00067">
    <property type="entry name" value="p450"/>
    <property type="match status" value="2"/>
</dbReference>
<dbReference type="InterPro" id="IPR001128">
    <property type="entry name" value="Cyt_P450"/>
</dbReference>
<dbReference type="InterPro" id="IPR050121">
    <property type="entry name" value="Cytochrome_P450_monoxygenase"/>
</dbReference>
<evidence type="ECO:0000256" key="5">
    <source>
        <dbReference type="ARBA" id="ARBA00023004"/>
    </source>
</evidence>
<dbReference type="RefSeq" id="XP_002848805.1">
    <property type="nucleotide sequence ID" value="XM_002848759.1"/>
</dbReference>
<sequence length="448" mass="51084">MLSQEPAQALHSLLQSSIAKLALFSLILPVIYCASIAFYNVYLHPLSKFPGPLLGRASLLWRARYSMGGRFHASIDKAHKEYVRISPNELSFASVESWKAIYGHPVAGRATMVKSEFYDMYGSGFDSLCIGSERKPQVHSRMRKSLTPAFSTKALAEQESIVQMCIDEFIEKVGEQGTQEKGLDMTKWFEMLAFDILGEMAFGETFHCIQNGKPHHWSEMITSHLFFITLLDNLRRYPIFYYIGIFLLPKLTFSVRNQHSQFSRDKVARIAGGETVATFLAATTYYILKNPSVYAELCKEIRSQFHSLSDINATAAQQLPYLQAVISEGLRIYPPGSQGFPRLSPGAEIAGMYIPPGTEVYTSAWTVTHDTRYFHDPYAFKPSRWLDPDCTDIKEASQPFSLVFYTFDLELLDPKLEWEKQSRIHVMWWKPSLPVRFRARERAGAKEM</sequence>
<evidence type="ECO:0000256" key="7">
    <source>
        <dbReference type="SAM" id="Phobius"/>
    </source>
</evidence>
<dbReference type="InterPro" id="IPR036396">
    <property type="entry name" value="Cyt_P450_sf"/>
</dbReference>
<dbReference type="PANTHER" id="PTHR24305">
    <property type="entry name" value="CYTOCHROME P450"/>
    <property type="match status" value="1"/>
</dbReference>
<keyword evidence="6 8" id="KW-0560">Oxidoreductase</keyword>
<keyword evidence="5" id="KW-0408">Iron</keyword>
<dbReference type="Proteomes" id="UP000002035">
    <property type="component" value="Unassembled WGS sequence"/>
</dbReference>
<feature type="transmembrane region" description="Helical" evidence="7">
    <location>
        <begin position="21"/>
        <end position="42"/>
    </location>
</feature>
<evidence type="ECO:0000313" key="8">
    <source>
        <dbReference type="EMBL" id="EEQ28920.1"/>
    </source>
</evidence>
<keyword evidence="7" id="KW-0812">Transmembrane</keyword>
<evidence type="ECO:0000256" key="2">
    <source>
        <dbReference type="ARBA" id="ARBA00010617"/>
    </source>
</evidence>
<dbReference type="GO" id="GO:0016705">
    <property type="term" value="F:oxidoreductase activity, acting on paired donors, with incorporation or reduction of molecular oxygen"/>
    <property type="evidence" value="ECO:0007669"/>
    <property type="project" value="InterPro"/>
</dbReference>
<keyword evidence="4" id="KW-0479">Metal-binding</keyword>
<dbReference type="GO" id="GO:0004497">
    <property type="term" value="F:monooxygenase activity"/>
    <property type="evidence" value="ECO:0007669"/>
    <property type="project" value="UniProtKB-KW"/>
</dbReference>
<evidence type="ECO:0000256" key="6">
    <source>
        <dbReference type="ARBA" id="ARBA00023033"/>
    </source>
</evidence>
<dbReference type="AlphaFoldDB" id="C5FHU0"/>
<gene>
    <name evidence="8" type="ORF">MCYG_01739</name>
</gene>
<evidence type="ECO:0000256" key="4">
    <source>
        <dbReference type="ARBA" id="ARBA00022723"/>
    </source>
</evidence>
<dbReference type="InterPro" id="IPR002401">
    <property type="entry name" value="Cyt_P450_E_grp-I"/>
</dbReference>
<evidence type="ECO:0000313" key="9">
    <source>
        <dbReference type="Proteomes" id="UP000002035"/>
    </source>
</evidence>
<dbReference type="SUPFAM" id="SSF48264">
    <property type="entry name" value="Cytochrome P450"/>
    <property type="match status" value="1"/>
</dbReference>